<dbReference type="OrthoDB" id="47059at2759"/>
<dbReference type="Gene3D" id="2.60.40.10">
    <property type="entry name" value="Immunoglobulins"/>
    <property type="match status" value="1"/>
</dbReference>
<evidence type="ECO:0000256" key="1">
    <source>
        <dbReference type="ARBA" id="ARBA00000448"/>
    </source>
</evidence>
<dbReference type="STRING" id="105984.A0A427XV57"/>
<dbReference type="EMBL" id="RSCE01000005">
    <property type="protein sequence ID" value="RSH82744.1"/>
    <property type="molecule type" value="Genomic_DNA"/>
</dbReference>
<dbReference type="GO" id="GO:0008422">
    <property type="term" value="F:beta-glucosidase activity"/>
    <property type="evidence" value="ECO:0007669"/>
    <property type="project" value="UniProtKB-EC"/>
</dbReference>
<gene>
    <name evidence="7" type="ORF">EHS24_007738</name>
</gene>
<protein>
    <recommendedName>
        <fullName evidence="3">beta-glucosidase</fullName>
        <ecNumber evidence="3">3.2.1.21</ecNumber>
    </recommendedName>
</protein>
<dbReference type="Pfam" id="PF00933">
    <property type="entry name" value="Glyco_hydro_3"/>
    <property type="match status" value="1"/>
</dbReference>
<evidence type="ECO:0000256" key="4">
    <source>
        <dbReference type="ARBA" id="ARBA00022801"/>
    </source>
</evidence>
<dbReference type="Proteomes" id="UP000279236">
    <property type="component" value="Unassembled WGS sequence"/>
</dbReference>
<dbReference type="InterPro" id="IPR050288">
    <property type="entry name" value="Cellulose_deg_GH3"/>
</dbReference>
<dbReference type="PRINTS" id="PR00133">
    <property type="entry name" value="GLHYDRLASE3"/>
</dbReference>
<feature type="domain" description="Fibronectin type III-like" evidence="6">
    <location>
        <begin position="651"/>
        <end position="718"/>
    </location>
</feature>
<evidence type="ECO:0000256" key="3">
    <source>
        <dbReference type="ARBA" id="ARBA00012744"/>
    </source>
</evidence>
<keyword evidence="8" id="KW-1185">Reference proteome</keyword>
<dbReference type="InterPro" id="IPR002772">
    <property type="entry name" value="Glyco_hydro_3_C"/>
</dbReference>
<dbReference type="InterPro" id="IPR026891">
    <property type="entry name" value="Fn3-like"/>
</dbReference>
<organism evidence="7 8">
    <name type="scientific">Apiotrichum porosum</name>
    <dbReference type="NCBI Taxonomy" id="105984"/>
    <lineage>
        <taxon>Eukaryota</taxon>
        <taxon>Fungi</taxon>
        <taxon>Dikarya</taxon>
        <taxon>Basidiomycota</taxon>
        <taxon>Agaricomycotina</taxon>
        <taxon>Tremellomycetes</taxon>
        <taxon>Trichosporonales</taxon>
        <taxon>Trichosporonaceae</taxon>
        <taxon>Apiotrichum</taxon>
    </lineage>
</organism>
<dbReference type="Gene3D" id="3.40.50.1700">
    <property type="entry name" value="Glycoside hydrolase family 3 C-terminal domain"/>
    <property type="match status" value="1"/>
</dbReference>
<dbReference type="SUPFAM" id="SSF52279">
    <property type="entry name" value="Beta-D-glucan exohydrolase, C-terminal domain"/>
    <property type="match status" value="1"/>
</dbReference>
<dbReference type="GO" id="GO:0009251">
    <property type="term" value="P:glucan catabolic process"/>
    <property type="evidence" value="ECO:0007669"/>
    <property type="project" value="TreeGrafter"/>
</dbReference>
<dbReference type="Pfam" id="PF01915">
    <property type="entry name" value="Glyco_hydro_3_C"/>
    <property type="match status" value="1"/>
</dbReference>
<evidence type="ECO:0000313" key="8">
    <source>
        <dbReference type="Proteomes" id="UP000279236"/>
    </source>
</evidence>
<evidence type="ECO:0000313" key="7">
    <source>
        <dbReference type="EMBL" id="RSH82744.1"/>
    </source>
</evidence>
<accession>A0A427XV57</accession>
<dbReference type="PANTHER" id="PTHR42715:SF3">
    <property type="entry name" value="BETA-GLUCOSIDASE B-RELATED"/>
    <property type="match status" value="1"/>
</dbReference>
<dbReference type="InterPro" id="IPR013783">
    <property type="entry name" value="Ig-like_fold"/>
</dbReference>
<dbReference type="PANTHER" id="PTHR42715">
    <property type="entry name" value="BETA-GLUCOSIDASE"/>
    <property type="match status" value="1"/>
</dbReference>
<dbReference type="InterPro" id="IPR036962">
    <property type="entry name" value="Glyco_hydro_3_N_sf"/>
</dbReference>
<dbReference type="RefSeq" id="XP_028476976.1">
    <property type="nucleotide sequence ID" value="XM_028623083.1"/>
</dbReference>
<proteinExistence type="inferred from homology"/>
<evidence type="ECO:0000259" key="6">
    <source>
        <dbReference type="SMART" id="SM01217"/>
    </source>
</evidence>
<dbReference type="GeneID" id="39592281"/>
<comment type="catalytic activity">
    <reaction evidence="1">
        <text>Hydrolysis of terminal, non-reducing beta-D-glucosyl residues with release of beta-D-glucose.</text>
        <dbReference type="EC" id="3.2.1.21"/>
    </reaction>
</comment>
<dbReference type="SMART" id="SM01217">
    <property type="entry name" value="Fn3_like"/>
    <property type="match status" value="1"/>
</dbReference>
<dbReference type="EC" id="3.2.1.21" evidence="3"/>
<comment type="caution">
    <text evidence="7">The sequence shown here is derived from an EMBL/GenBank/DDBJ whole genome shotgun (WGS) entry which is preliminary data.</text>
</comment>
<reference evidence="7 8" key="1">
    <citation type="submission" date="2018-11" db="EMBL/GenBank/DDBJ databases">
        <title>Genome sequence of Apiotrichum porosum DSM 27194.</title>
        <authorList>
            <person name="Aliyu H."/>
            <person name="Gorte O."/>
            <person name="Ochsenreither K."/>
        </authorList>
    </citation>
    <scope>NUCLEOTIDE SEQUENCE [LARGE SCALE GENOMIC DNA]</scope>
    <source>
        <strain evidence="7 8">DSM 27194</strain>
    </source>
</reference>
<dbReference type="InterPro" id="IPR001764">
    <property type="entry name" value="Glyco_hydro_3_N"/>
</dbReference>
<evidence type="ECO:0000256" key="2">
    <source>
        <dbReference type="ARBA" id="ARBA00005336"/>
    </source>
</evidence>
<dbReference type="InterPro" id="IPR036881">
    <property type="entry name" value="Glyco_hydro_3_C_sf"/>
</dbReference>
<evidence type="ECO:0000256" key="5">
    <source>
        <dbReference type="ARBA" id="ARBA00023295"/>
    </source>
</evidence>
<dbReference type="InterPro" id="IPR017853">
    <property type="entry name" value="GH"/>
</dbReference>
<comment type="similarity">
    <text evidence="2">Belongs to the glycosyl hydrolase 3 family.</text>
</comment>
<dbReference type="AlphaFoldDB" id="A0A427XV57"/>
<dbReference type="Pfam" id="PF14310">
    <property type="entry name" value="Fn3-like"/>
    <property type="match status" value="1"/>
</dbReference>
<sequence>MSTLNFPTAAARVKAGEPSVQLAKELYAVLSDAEKIAILHGDEAIWKGLRDMFMSGYNLRPYSHGAIQRLEIPGLQFSDGPRGATIGSGATVFPVSTARGATWDPSLEKQIGIAIGKEVRVKGCNFFGGVCINLPRHPAWGRYQESYGEDPLLLGEFGAALTEGVQENAIACVKHYALNSMENARFTVDVTCAEDALHEVYLPHFRRCVEAGAMAIMSAYNSVNGEWCGQNRTLLTDILRDQWGFKGVVMSDFIFGLRNATLSVKNGLDVEACFAQQRAQHLPGALKDGSLSFEELEAPGLRILATQLEYMATRTEEEPDPSVFFSAQHRALARTAAARSIVLLKNASSTGTPSGKPLLPLAPSTASVALIGRLANAQNTGDRGSSNIRNSDVKTPYDGLKAALPSSTELVLSDSGDIADAVEAAKKAEVAILVVGYTSLDEGECIRPGAGNTIRALFPPPGPDDQAVSDMVFQTLFGDEELKSDANLAKGGDRESLRLLAGDEALIKAVSEVNANTVVVIVTAGPVIMPWRDSVPSILIGWYAGCEGGHALADVLLGNVDASGRLPYSIPESEEHLPFFDRDATAITYDRWHGQRLLDRDGVQAAFPLGWGLSFTSFTISGPLIVKPDTAAEKIHVTVSVRNNGSRAGRHVVQVYGCQSSDPAFPPRVLIGFQSIEVAAGETVAVDVEASTRPLQKYENGSWSLVAKQVSLEVGAYAGDETSVRGSVECASSSKL</sequence>
<keyword evidence="4" id="KW-0378">Hydrolase</keyword>
<keyword evidence="5" id="KW-0326">Glycosidase</keyword>
<dbReference type="SUPFAM" id="SSF51445">
    <property type="entry name" value="(Trans)glycosidases"/>
    <property type="match status" value="1"/>
</dbReference>
<dbReference type="Gene3D" id="3.20.20.300">
    <property type="entry name" value="Glycoside hydrolase, family 3, N-terminal domain"/>
    <property type="match status" value="1"/>
</dbReference>
<name>A0A427XV57_9TREE</name>